<reference evidence="1" key="1">
    <citation type="submission" date="2019-03" db="EMBL/GenBank/DDBJ databases">
        <authorList>
            <person name="Hao L."/>
        </authorList>
    </citation>
    <scope>NUCLEOTIDE SEQUENCE</scope>
</reference>
<dbReference type="Pfam" id="PF06941">
    <property type="entry name" value="NT5C"/>
    <property type="match status" value="1"/>
</dbReference>
<dbReference type="PANTHER" id="PTHR35134:SF2">
    <property type="entry name" value="NUCLEOTIDASE YQFW-RELATED"/>
    <property type="match status" value="1"/>
</dbReference>
<dbReference type="Gene3D" id="3.40.50.1000">
    <property type="entry name" value="HAD superfamily/HAD-like"/>
    <property type="match status" value="1"/>
</dbReference>
<dbReference type="InterPro" id="IPR052419">
    <property type="entry name" value="5_3-deoxyribonucleotidase-like"/>
</dbReference>
<organism evidence="1">
    <name type="scientific">anaerobic digester metagenome</name>
    <dbReference type="NCBI Taxonomy" id="1263854"/>
    <lineage>
        <taxon>unclassified sequences</taxon>
        <taxon>metagenomes</taxon>
        <taxon>ecological metagenomes</taxon>
    </lineage>
</organism>
<gene>
    <name evidence="1" type="ORF">SCFA_770007</name>
</gene>
<dbReference type="GO" id="GO:0008253">
    <property type="term" value="F:5'-nucleotidase activity"/>
    <property type="evidence" value="ECO:0007669"/>
    <property type="project" value="InterPro"/>
</dbReference>
<proteinExistence type="predicted"/>
<protein>
    <submittedName>
        <fullName evidence="1">5' nucleotidase, deoxy (Pyrimidine), cytosolic type C protein (NT5C)</fullName>
    </submittedName>
</protein>
<dbReference type="GO" id="GO:0009264">
    <property type="term" value="P:deoxyribonucleotide catabolic process"/>
    <property type="evidence" value="ECO:0007669"/>
    <property type="project" value="InterPro"/>
</dbReference>
<accession>A0A485M4U5</accession>
<dbReference type="InterPro" id="IPR036412">
    <property type="entry name" value="HAD-like_sf"/>
</dbReference>
<dbReference type="InterPro" id="IPR023214">
    <property type="entry name" value="HAD_sf"/>
</dbReference>
<dbReference type="EMBL" id="CAADRM010000144">
    <property type="protein sequence ID" value="VFU18105.1"/>
    <property type="molecule type" value="Genomic_DNA"/>
</dbReference>
<dbReference type="PANTHER" id="PTHR35134">
    <property type="entry name" value="NUCLEOTIDASE YQFW-RELATED"/>
    <property type="match status" value="1"/>
</dbReference>
<evidence type="ECO:0000313" key="1">
    <source>
        <dbReference type="EMBL" id="VFU18105.1"/>
    </source>
</evidence>
<dbReference type="SUPFAM" id="SSF56784">
    <property type="entry name" value="HAD-like"/>
    <property type="match status" value="1"/>
</dbReference>
<sequence>MIQNNRENIIERKTRNIMLKIPAKEIAFDFDGVVADTFRLFVEIARKDYHVSVEYEDITDYDFLKVIKMELDDAMQIIDTITYLPHEIDLLPNLGAMDVLSRLARISPVLLVTARPVAEPLERWFKRHAPELPAGHIRIIATGTNTAKLEILQEEGVRYFIEDRVDTCHLLAPEGITPIIYDQPWNRKDHSYLTVKNWGDISSLINWNGLE</sequence>
<name>A0A485M4U5_9ZZZZ</name>
<dbReference type="InterPro" id="IPR010708">
    <property type="entry name" value="5'(3')-deoxyribonucleotidase"/>
</dbReference>
<dbReference type="AlphaFoldDB" id="A0A485M4U5"/>